<evidence type="ECO:0000256" key="1">
    <source>
        <dbReference type="ARBA" id="ARBA00004141"/>
    </source>
</evidence>
<reference evidence="15 16" key="1">
    <citation type="submission" date="2019-07" db="EMBL/GenBank/DDBJ databases">
        <title>Genomes of Cafeteria roenbergensis.</title>
        <authorList>
            <person name="Fischer M.G."/>
            <person name="Hackl T."/>
            <person name="Roman M."/>
        </authorList>
    </citation>
    <scope>NUCLEOTIDE SEQUENCE [LARGE SCALE GENOMIC DNA]</scope>
    <source>
        <strain evidence="15 16">Cflag</strain>
    </source>
</reference>
<feature type="domain" description="P-type ATPase A" evidence="12">
    <location>
        <begin position="148"/>
        <end position="192"/>
    </location>
</feature>
<dbReference type="SFLD" id="SFLDF00027">
    <property type="entry name" value="p-type_atpase"/>
    <property type="match status" value="1"/>
</dbReference>
<feature type="transmembrane region" description="Helical" evidence="11">
    <location>
        <begin position="1744"/>
        <end position="1762"/>
    </location>
</feature>
<dbReference type="InterPro" id="IPR032631">
    <property type="entry name" value="P-type_ATPase_N"/>
</dbReference>
<feature type="transmembrane region" description="Helical" evidence="11">
    <location>
        <begin position="1782"/>
        <end position="1805"/>
    </location>
</feature>
<evidence type="ECO:0000256" key="8">
    <source>
        <dbReference type="ARBA" id="ARBA00022989"/>
    </source>
</evidence>
<dbReference type="Gene3D" id="2.70.150.10">
    <property type="entry name" value="Calcium-transporting ATPase, cytoplasmic transduction domain A"/>
    <property type="match status" value="1"/>
</dbReference>
<dbReference type="Gene3D" id="3.40.50.1000">
    <property type="entry name" value="HAD superfamily/HAD-like"/>
    <property type="match status" value="1"/>
</dbReference>
<dbReference type="Pfam" id="PF16212">
    <property type="entry name" value="PhoLip_ATPase_C"/>
    <property type="match status" value="1"/>
</dbReference>
<dbReference type="SUPFAM" id="SSF81653">
    <property type="entry name" value="Calcium ATPase, transduction domain A"/>
    <property type="match status" value="1"/>
</dbReference>
<comment type="caution">
    <text evidence="15">The sequence shown here is derived from an EMBL/GenBank/DDBJ whole genome shotgun (WGS) entry which is preliminary data.</text>
</comment>
<dbReference type="SFLD" id="SFLDS00003">
    <property type="entry name" value="Haloacid_Dehalogenase"/>
    <property type="match status" value="1"/>
</dbReference>
<dbReference type="NCBIfam" id="TIGR01494">
    <property type="entry name" value="ATPase_P-type"/>
    <property type="match status" value="1"/>
</dbReference>
<dbReference type="GO" id="GO:0045332">
    <property type="term" value="P:phospholipid translocation"/>
    <property type="evidence" value="ECO:0007669"/>
    <property type="project" value="TreeGrafter"/>
</dbReference>
<keyword evidence="6" id="KW-0460">Magnesium</keyword>
<evidence type="ECO:0000313" key="16">
    <source>
        <dbReference type="Proteomes" id="UP000325113"/>
    </source>
</evidence>
<dbReference type="GO" id="GO:0140326">
    <property type="term" value="F:ATPase-coupled intramembrane lipid transporter activity"/>
    <property type="evidence" value="ECO:0007669"/>
    <property type="project" value="TreeGrafter"/>
</dbReference>
<feature type="compositionally biased region" description="Low complexity" evidence="10">
    <location>
        <begin position="1008"/>
        <end position="1020"/>
    </location>
</feature>
<keyword evidence="5" id="KW-0479">Metal-binding</keyword>
<accession>A0A5A8DIE7</accession>
<keyword evidence="4 11" id="KW-0812">Transmembrane</keyword>
<dbReference type="Pfam" id="PF00122">
    <property type="entry name" value="E1-E2_ATPase"/>
    <property type="match status" value="1"/>
</dbReference>
<dbReference type="InterPro" id="IPR001757">
    <property type="entry name" value="P_typ_ATPase"/>
</dbReference>
<feature type="transmembrane region" description="Helical" evidence="11">
    <location>
        <begin position="380"/>
        <end position="399"/>
    </location>
</feature>
<feature type="region of interest" description="Disordered" evidence="10">
    <location>
        <begin position="695"/>
        <end position="719"/>
    </location>
</feature>
<evidence type="ECO:0000313" key="15">
    <source>
        <dbReference type="EMBL" id="KAA0164879.1"/>
    </source>
</evidence>
<keyword evidence="9 11" id="KW-0472">Membrane</keyword>
<name>A0A5A8DIE7_CAFRO</name>
<feature type="region of interest" description="Disordered" evidence="10">
    <location>
        <begin position="608"/>
        <end position="678"/>
    </location>
</feature>
<dbReference type="InterPro" id="IPR036412">
    <property type="entry name" value="HAD-like_sf"/>
</dbReference>
<dbReference type="InterPro" id="IPR008250">
    <property type="entry name" value="ATPase_P-typ_transduc_dom_A_sf"/>
</dbReference>
<dbReference type="SUPFAM" id="SSF81660">
    <property type="entry name" value="Metal cation-transporting ATPase, ATP-binding domain N"/>
    <property type="match status" value="1"/>
</dbReference>
<feature type="domain" description="P-type ATPase N-terminal" evidence="13">
    <location>
        <begin position="63"/>
        <end position="116"/>
    </location>
</feature>
<gene>
    <name evidence="15" type="ORF">FNF31_02201</name>
</gene>
<dbReference type="InterPro" id="IPR044492">
    <property type="entry name" value="P_typ_ATPase_HD_dom"/>
</dbReference>
<feature type="transmembrane region" description="Helical" evidence="11">
    <location>
        <begin position="1714"/>
        <end position="1737"/>
    </location>
</feature>
<dbReference type="GO" id="GO:0005886">
    <property type="term" value="C:plasma membrane"/>
    <property type="evidence" value="ECO:0007669"/>
    <property type="project" value="TreeGrafter"/>
</dbReference>
<feature type="region of interest" description="Disordered" evidence="10">
    <location>
        <begin position="1"/>
        <end position="21"/>
    </location>
</feature>
<dbReference type="InterPro" id="IPR023298">
    <property type="entry name" value="ATPase_P-typ_TM_dom_sf"/>
</dbReference>
<evidence type="ECO:0000259" key="13">
    <source>
        <dbReference type="Pfam" id="PF16209"/>
    </source>
</evidence>
<keyword evidence="7" id="KW-1278">Translocase</keyword>
<dbReference type="GO" id="GO:0046872">
    <property type="term" value="F:metal ion binding"/>
    <property type="evidence" value="ECO:0007669"/>
    <property type="project" value="UniProtKB-KW"/>
</dbReference>
<evidence type="ECO:0000256" key="10">
    <source>
        <dbReference type="SAM" id="MobiDB-lite"/>
    </source>
</evidence>
<dbReference type="SUPFAM" id="SSF81665">
    <property type="entry name" value="Calcium ATPase, transmembrane domain M"/>
    <property type="match status" value="1"/>
</dbReference>
<feature type="region of interest" description="Disordered" evidence="10">
    <location>
        <begin position="272"/>
        <end position="300"/>
    </location>
</feature>
<evidence type="ECO:0000256" key="3">
    <source>
        <dbReference type="ARBA" id="ARBA00022448"/>
    </source>
</evidence>
<dbReference type="InterPro" id="IPR032630">
    <property type="entry name" value="P_typ_ATPase_c"/>
</dbReference>
<feature type="region of interest" description="Disordered" evidence="10">
    <location>
        <begin position="924"/>
        <end position="956"/>
    </location>
</feature>
<feature type="region of interest" description="Disordered" evidence="10">
    <location>
        <begin position="996"/>
        <end position="1029"/>
    </location>
</feature>
<evidence type="ECO:0000256" key="6">
    <source>
        <dbReference type="ARBA" id="ARBA00022842"/>
    </source>
</evidence>
<feature type="transmembrane region" description="Helical" evidence="11">
    <location>
        <begin position="1678"/>
        <end position="1702"/>
    </location>
</feature>
<dbReference type="Proteomes" id="UP000325113">
    <property type="component" value="Unassembled WGS sequence"/>
</dbReference>
<evidence type="ECO:0000256" key="4">
    <source>
        <dbReference type="ARBA" id="ARBA00022692"/>
    </source>
</evidence>
<dbReference type="GO" id="GO:0005524">
    <property type="term" value="F:ATP binding"/>
    <property type="evidence" value="ECO:0007669"/>
    <property type="project" value="InterPro"/>
</dbReference>
<evidence type="ECO:0000256" key="11">
    <source>
        <dbReference type="SAM" id="Phobius"/>
    </source>
</evidence>
<keyword evidence="3" id="KW-0813">Transport</keyword>
<dbReference type="GO" id="GO:0016887">
    <property type="term" value="F:ATP hydrolysis activity"/>
    <property type="evidence" value="ECO:0007669"/>
    <property type="project" value="InterPro"/>
</dbReference>
<feature type="transmembrane region" description="Helical" evidence="11">
    <location>
        <begin position="93"/>
        <end position="112"/>
    </location>
</feature>
<dbReference type="InterPro" id="IPR059000">
    <property type="entry name" value="ATPase_P-type_domA"/>
</dbReference>
<feature type="region of interest" description="Disordered" evidence="10">
    <location>
        <begin position="500"/>
        <end position="576"/>
    </location>
</feature>
<dbReference type="GO" id="GO:0012505">
    <property type="term" value="C:endomembrane system"/>
    <property type="evidence" value="ECO:0007669"/>
    <property type="project" value="UniProtKB-SubCell"/>
</dbReference>
<evidence type="ECO:0000256" key="9">
    <source>
        <dbReference type="ARBA" id="ARBA00023136"/>
    </source>
</evidence>
<evidence type="ECO:0000256" key="2">
    <source>
        <dbReference type="ARBA" id="ARBA00004308"/>
    </source>
</evidence>
<feature type="transmembrane region" description="Helical" evidence="11">
    <location>
        <begin position="1628"/>
        <end position="1648"/>
    </location>
</feature>
<evidence type="ECO:0000256" key="5">
    <source>
        <dbReference type="ARBA" id="ARBA00022723"/>
    </source>
</evidence>
<dbReference type="PANTHER" id="PTHR24092">
    <property type="entry name" value="PROBABLE PHOSPHOLIPID-TRANSPORTING ATPASE"/>
    <property type="match status" value="1"/>
</dbReference>
<dbReference type="SFLD" id="SFLDG00002">
    <property type="entry name" value="C1.7:_P-type_atpase_like"/>
    <property type="match status" value="1"/>
</dbReference>
<dbReference type="EMBL" id="VLTM01000015">
    <property type="protein sequence ID" value="KAA0164879.1"/>
    <property type="molecule type" value="Genomic_DNA"/>
</dbReference>
<dbReference type="PANTHER" id="PTHR24092:SF180">
    <property type="entry name" value="PHOSPHOLIPID-TRANSPORTING ATPASE DNF1-RELATED"/>
    <property type="match status" value="1"/>
</dbReference>
<evidence type="ECO:0000259" key="12">
    <source>
        <dbReference type="Pfam" id="PF00122"/>
    </source>
</evidence>
<organism evidence="15 16">
    <name type="scientific">Cafeteria roenbergensis</name>
    <name type="common">Marine flagellate</name>
    <dbReference type="NCBI Taxonomy" id="33653"/>
    <lineage>
        <taxon>Eukaryota</taxon>
        <taxon>Sar</taxon>
        <taxon>Stramenopiles</taxon>
        <taxon>Bigyra</taxon>
        <taxon>Opalozoa</taxon>
        <taxon>Bicosoecida</taxon>
        <taxon>Cafeteriaceae</taxon>
        <taxon>Cafeteria</taxon>
    </lineage>
</organism>
<sequence>MPAPGSPSPSGGGQPPPRRRRSGFLQQACPCLPCCDNPSEGFPYDRQAWSHATSHGTALNDCQFFPDNEVRTSVYTPLDFIPRFLFYQFQRLANAYFLLVCILQTIGTISITGGVPTSAVPLTAVIGFDGILTAIEDWRRHVADDKVNSRTVTRLGPSGWEDIASRDVRVGDRVKIRSGEVVPADCVLLYAKHESPDGDPAVCYVKTDQLDGESNLKLKRTPADVARTLSSHSRLRKFQGMVECGPPDADFHRFRGNIVMPMPPDADFLAGEGAAAHASRGGGDRSPASTGLPSGVEPEDVSQDALQLARHLALRATGGEARCMRHPVGAEALLLRGTEVRGVEFAVGLVTYTGNETKIRVQASKKPQPKSSLMERQMNGFLVIIILAQIAVCLLGAIMDRAFVAEAASQDWYLRLDMGPTTPDGKQAPAKGDGSSAGEFLARVGTFFLLTAQFIPVSLYVSIRGARQIQQLTMQLDRGMTYRLEGAAAASALADRATRKAAARRANRDGSGLSASASPGSPSAAALAASSSHGHGVADWPDSAAPVDGTRPPSAAGAAAGALEMAPSPLSPAHPDSLLAARRHSLRAARPTSSGRTATPSDAVPAAALSAPGSAHAKRQSGGAVGAAGAAMDKPLHSSGGARGQPKTHGGAEPRQRLTVARTRSGTRRTDAAADPPAGAAAAAAAAAAAVAASSGHSTGSAGRGGKPAPASRRDTEDLPARGPCGGCCGQGGTFECCAPGPEARVLGGSGMCFTPVYELFDDAAGAVPATGTDGEVEPPPVIYPTVRTMELNDELGQVTHIFSDKTGTLTRNSFEFRKLSVGGVEYGRGTTTIGLARLRRSANASDSASRAAVTTPTDPAAVTAAEVAEAERMLDEGERAVRALPHVNFLDGVTVPAAAGGGPGAPQCRSLAGDLGVPAAATASVRTPASRGGSYGSLGKTPSPRDSLHSSPPPLMSQAWLEAAGAASMGGPHSLACPGSGRWAEAHVALGAAAGGGADEHGTPLRLADASASDHSLSARGHDTERSASEAAIDAVVRDAGRTPIAALPPPARAALGVELRHFFLNLALDHSVELESRKDESGRVTSVGLSASSPDEEAFVAMAALAGWEFVGRSKGQSRLLLPDGRTRSFATVAELPYTQSRRMMSVLIEMPDAPAARDDPGWADHGLGRGKYAVYCKGADSRIAELAAGGPNARGFAAMAGVPESSLSSKPERAAESHNACVQGATEGHMNAWAADGLRTLAFAWRPLSRHWVEEDCGVGTYDAWRARCEGARGKTVKPTHASSGPVGWKRLWSLVTEDQENKKLKDLGEPNAIDDAMGVLERALRMQGATGIEDRLQAGVPEAVAALRDAGIKVYMLTGDKRATAVNIGFAVQLLTEEHLLVELTKDKLLEDAERARGCGSAEGVQRFGTAMMRPPASDDADDVDAWLAAVVRDQLQGLDPERTRGRSTATSQPLALVLDDPVLAALTGEKGTPDETQQQQMRALARRVMESAESVVCCRCSPAHKKAVVRLIKYGPQGGRSADRAVTTLAIGDGANDVEMIMEASVGVGVQGAEGAQAANSADYAIGQFRFLQRLLLVHGRWNYRRMAYLVLYSLYKNFQFTFVTYFMQIYMGFSGQKFIVELAIQTFNLVYVAFPIVWAAVLDQDVDQDSAQRFPAVYREGRDRSHMQPWRLAAWALAGVWEAAAITFGLCLWLGAGSSMSQFGMPDVFTVGQAAFTSMIIVLNVQVSLAVGMHHWSFQLIVALSALIWIPAAFVFDSFNADGTRGAIPQLFSSLSFWLAQLAILAAALAPMLIARACARNLAPSFARLVQEAQILVRRGAHDSSFMVDRFDVDGDQWAAKPGFETEPQCSGVLGTLTTCGNQAGSTGNWEELEMRFRKFPFASKIAMTREAVLKAGGSSSDAQEAEFAMRERVDKVFVGRGWSKGCDVPGATNVRATRSPLGSVRIEP</sequence>
<proteinExistence type="predicted"/>
<dbReference type="PROSITE" id="PS00154">
    <property type="entry name" value="ATPASE_E1_E2"/>
    <property type="match status" value="1"/>
</dbReference>
<protein>
    <submittedName>
        <fullName evidence="15">Uncharacterized protein</fullName>
    </submittedName>
</protein>
<dbReference type="Gene3D" id="3.40.1110.10">
    <property type="entry name" value="Calcium-transporting ATPase, cytoplasmic domain N"/>
    <property type="match status" value="1"/>
</dbReference>
<dbReference type="InterPro" id="IPR023299">
    <property type="entry name" value="ATPase_P-typ_cyto_dom_N"/>
</dbReference>
<evidence type="ECO:0000256" key="7">
    <source>
        <dbReference type="ARBA" id="ARBA00022967"/>
    </source>
</evidence>
<dbReference type="InterPro" id="IPR018303">
    <property type="entry name" value="ATPase_P-typ_P_site"/>
</dbReference>
<feature type="compositionally biased region" description="Low complexity" evidence="10">
    <location>
        <begin position="510"/>
        <end position="535"/>
    </location>
</feature>
<evidence type="ECO:0000259" key="14">
    <source>
        <dbReference type="Pfam" id="PF16212"/>
    </source>
</evidence>
<feature type="domain" description="P-type ATPase C-terminal" evidence="14">
    <location>
        <begin position="1564"/>
        <end position="1811"/>
    </location>
</feature>
<dbReference type="SUPFAM" id="SSF56784">
    <property type="entry name" value="HAD-like"/>
    <property type="match status" value="1"/>
</dbReference>
<dbReference type="Pfam" id="PF16209">
    <property type="entry name" value="PhoLip_ATPase_N"/>
    <property type="match status" value="1"/>
</dbReference>
<keyword evidence="8 11" id="KW-1133">Transmembrane helix</keyword>
<comment type="subcellular location">
    <subcellularLocation>
        <location evidence="2">Endomembrane system</location>
    </subcellularLocation>
    <subcellularLocation>
        <location evidence="1">Membrane</location>
        <topology evidence="1">Multi-pass membrane protein</topology>
    </subcellularLocation>
</comment>
<dbReference type="InterPro" id="IPR023214">
    <property type="entry name" value="HAD_sf"/>
</dbReference>